<proteinExistence type="predicted"/>
<name>A0ABW2G6B8_9ACTN</name>
<comment type="caution">
    <text evidence="1">The sequence shown here is derived from an EMBL/GenBank/DDBJ whole genome shotgun (WGS) entry which is preliminary data.</text>
</comment>
<evidence type="ECO:0000313" key="2">
    <source>
        <dbReference type="Proteomes" id="UP001596435"/>
    </source>
</evidence>
<reference evidence="2" key="1">
    <citation type="journal article" date="2019" name="Int. J. Syst. Evol. Microbiol.">
        <title>The Global Catalogue of Microorganisms (GCM) 10K type strain sequencing project: providing services to taxonomists for standard genome sequencing and annotation.</title>
        <authorList>
            <consortium name="The Broad Institute Genomics Platform"/>
            <consortium name="The Broad Institute Genome Sequencing Center for Infectious Disease"/>
            <person name="Wu L."/>
            <person name="Ma J."/>
        </authorList>
    </citation>
    <scope>NUCLEOTIDE SEQUENCE [LARGE SCALE GENOMIC DNA]</scope>
    <source>
        <strain evidence="2">CGMCC 1.12859</strain>
    </source>
</reference>
<evidence type="ECO:0000313" key="1">
    <source>
        <dbReference type="EMBL" id="MFC7184063.1"/>
    </source>
</evidence>
<organism evidence="1 2">
    <name type="scientific">Kitasatospora paranensis</name>
    <dbReference type="NCBI Taxonomy" id="258053"/>
    <lineage>
        <taxon>Bacteria</taxon>
        <taxon>Bacillati</taxon>
        <taxon>Actinomycetota</taxon>
        <taxon>Actinomycetes</taxon>
        <taxon>Kitasatosporales</taxon>
        <taxon>Streptomycetaceae</taxon>
        <taxon>Kitasatospora</taxon>
    </lineage>
</organism>
<keyword evidence="2" id="KW-1185">Reference proteome</keyword>
<gene>
    <name evidence="1" type="ORF">ACFQMG_31395</name>
</gene>
<dbReference type="RefSeq" id="WP_345706204.1">
    <property type="nucleotide sequence ID" value="NZ_BAABKV010000001.1"/>
</dbReference>
<dbReference type="Proteomes" id="UP001596435">
    <property type="component" value="Unassembled WGS sequence"/>
</dbReference>
<sequence>MLAVLELHRGEDAVLVGLHPAPDARTTPQPIGTLLQRIRPSGAGGAVIPRTYVHAAGFEGSPFLPTHRRLSADPAWTVHTLPVGHDLMREAPDELLRISLAAAPAAHRRG</sequence>
<dbReference type="EMBL" id="JBHTAJ010000087">
    <property type="protein sequence ID" value="MFC7184063.1"/>
    <property type="molecule type" value="Genomic_DNA"/>
</dbReference>
<protein>
    <recommendedName>
        <fullName evidence="3">Alpha/beta hydrolase</fullName>
    </recommendedName>
</protein>
<accession>A0ABW2G6B8</accession>
<evidence type="ECO:0008006" key="3">
    <source>
        <dbReference type="Google" id="ProtNLM"/>
    </source>
</evidence>